<gene>
    <name evidence="2" type="ORF">VKT23_001794</name>
</gene>
<comment type="caution">
    <text evidence="2">The sequence shown here is derived from an EMBL/GenBank/DDBJ whole genome shotgun (WGS) entry which is preliminary data.</text>
</comment>
<evidence type="ECO:0000313" key="3">
    <source>
        <dbReference type="Proteomes" id="UP001498398"/>
    </source>
</evidence>
<feature type="compositionally biased region" description="Acidic residues" evidence="1">
    <location>
        <begin position="394"/>
        <end position="403"/>
    </location>
</feature>
<feature type="region of interest" description="Disordered" evidence="1">
    <location>
        <begin position="392"/>
        <end position="420"/>
    </location>
</feature>
<reference evidence="2 3" key="1">
    <citation type="submission" date="2024-01" db="EMBL/GenBank/DDBJ databases">
        <title>A draft genome for the cacao thread blight pathogen Marasmiellus scandens.</title>
        <authorList>
            <person name="Baruah I.K."/>
            <person name="Leung J."/>
            <person name="Bukari Y."/>
            <person name="Amoako-Attah I."/>
            <person name="Meinhardt L.W."/>
            <person name="Bailey B.A."/>
            <person name="Cohen S.P."/>
        </authorList>
    </citation>
    <scope>NUCLEOTIDE SEQUENCE [LARGE SCALE GENOMIC DNA]</scope>
    <source>
        <strain evidence="2 3">GH-19</strain>
    </source>
</reference>
<dbReference type="Proteomes" id="UP001498398">
    <property type="component" value="Unassembled WGS sequence"/>
</dbReference>
<name>A0ABR1K1B1_9AGAR</name>
<feature type="compositionally biased region" description="Basic and acidic residues" evidence="1">
    <location>
        <begin position="433"/>
        <end position="442"/>
    </location>
</feature>
<evidence type="ECO:0000313" key="2">
    <source>
        <dbReference type="EMBL" id="KAK7470367.1"/>
    </source>
</evidence>
<accession>A0ABR1K1B1</accession>
<feature type="compositionally biased region" description="Acidic residues" evidence="1">
    <location>
        <begin position="455"/>
        <end position="464"/>
    </location>
</feature>
<feature type="region of interest" description="Disordered" evidence="1">
    <location>
        <begin position="433"/>
        <end position="464"/>
    </location>
</feature>
<sequence length="484" mass="54755">MITHSVQWMDMSFSSASDDYSNSNALSNASLSRWTTRRSTQSAMCHNTSDIRQISHKGSQDPSSSQCHLTVQESRDDISRKTVVDDYSNDFYSDEEEPCLATYSEWDADLDNEYLRACYRMKTSLVIDSSSPHCVPHVVITPCDNSDDDCAAWDNYTEPQNCDYLSVPESSTSSTPLYPSSHAETHDAAIPISQPPKKVFSRSRFTAMIDRSSSDRFKMFHVVMAIYRRQCKLTVSLASNVASTYRKRYDDEHLFQHLEKPFTWTDPAEPLLSFGNQLSQMIVIDSPCPFRIPHIIITAPPPEDLWASFINSIPNPQDSGFGNYLTVPGYGYVNPSAQDFEMFHYYSNCDQIDITQANFDDCDDEWDEDEDVYGSEFLSTLESYNLFDSVAPDADLDSMDSSDSDSPPPETPDDGDDFPTFFGRALAKMTPVRDDADRDDLSLTRCGPSVHSTWDDEDEDLPPLDDEWYQSVIRRTQGAVETQA</sequence>
<organism evidence="2 3">
    <name type="scientific">Marasmiellus scandens</name>
    <dbReference type="NCBI Taxonomy" id="2682957"/>
    <lineage>
        <taxon>Eukaryota</taxon>
        <taxon>Fungi</taxon>
        <taxon>Dikarya</taxon>
        <taxon>Basidiomycota</taxon>
        <taxon>Agaricomycotina</taxon>
        <taxon>Agaricomycetes</taxon>
        <taxon>Agaricomycetidae</taxon>
        <taxon>Agaricales</taxon>
        <taxon>Marasmiineae</taxon>
        <taxon>Omphalotaceae</taxon>
        <taxon>Marasmiellus</taxon>
    </lineage>
</organism>
<evidence type="ECO:0000256" key="1">
    <source>
        <dbReference type="SAM" id="MobiDB-lite"/>
    </source>
</evidence>
<dbReference type="EMBL" id="JBANRG010000002">
    <property type="protein sequence ID" value="KAK7470367.1"/>
    <property type="molecule type" value="Genomic_DNA"/>
</dbReference>
<keyword evidence="3" id="KW-1185">Reference proteome</keyword>
<proteinExistence type="predicted"/>
<protein>
    <submittedName>
        <fullName evidence="2">Uncharacterized protein</fullName>
    </submittedName>
</protein>